<dbReference type="AlphaFoldDB" id="A0A8S2J9G4"/>
<protein>
    <submittedName>
        <fullName evidence="2">Uncharacterized protein</fullName>
    </submittedName>
</protein>
<sequence>MICIIGFAFTKNAKIHKFDAKHHNHAPEASKPEALKACIQMKELAQISNDQPAQIISNVIATTSREIQPCLPRKDALGQKIKTAKRVCDEGVEPKTLDDFTLPDAYSWHRLREIGRAHVGIFTMIKQIQKEQNEVEVEIEKSIPGEQVQRSARKTKTENPEFKMLLLIALIDQLSIFFGALTSNMCRPNELSVKYTCRSNNLSAKWCRPSDCWPSERDPH</sequence>
<proteinExistence type="predicted"/>
<name>A0A8S2J9G4_9BILA</name>
<evidence type="ECO:0000313" key="1">
    <source>
        <dbReference type="EMBL" id="CAF1029952.1"/>
    </source>
</evidence>
<dbReference type="Proteomes" id="UP000682733">
    <property type="component" value="Unassembled WGS sequence"/>
</dbReference>
<comment type="caution">
    <text evidence="2">The sequence shown here is derived from an EMBL/GenBank/DDBJ whole genome shotgun (WGS) entry which is preliminary data.</text>
</comment>
<dbReference type="Proteomes" id="UP000677228">
    <property type="component" value="Unassembled WGS sequence"/>
</dbReference>
<gene>
    <name evidence="1" type="ORF">OVA965_LOCUS15937</name>
    <name evidence="2" type="ORF">TMI583_LOCUS15945</name>
</gene>
<accession>A0A8S2J9G4</accession>
<dbReference type="EMBL" id="CAJOBA010007290">
    <property type="protein sequence ID" value="CAF3798203.1"/>
    <property type="molecule type" value="Genomic_DNA"/>
</dbReference>
<dbReference type="EMBL" id="CAJNOK010007280">
    <property type="protein sequence ID" value="CAF1029952.1"/>
    <property type="molecule type" value="Genomic_DNA"/>
</dbReference>
<reference evidence="2" key="1">
    <citation type="submission" date="2021-02" db="EMBL/GenBank/DDBJ databases">
        <authorList>
            <person name="Nowell W R."/>
        </authorList>
    </citation>
    <scope>NUCLEOTIDE SEQUENCE</scope>
</reference>
<organism evidence="2 3">
    <name type="scientific">Didymodactylos carnosus</name>
    <dbReference type="NCBI Taxonomy" id="1234261"/>
    <lineage>
        <taxon>Eukaryota</taxon>
        <taxon>Metazoa</taxon>
        <taxon>Spiralia</taxon>
        <taxon>Gnathifera</taxon>
        <taxon>Rotifera</taxon>
        <taxon>Eurotatoria</taxon>
        <taxon>Bdelloidea</taxon>
        <taxon>Philodinida</taxon>
        <taxon>Philodinidae</taxon>
        <taxon>Didymodactylos</taxon>
    </lineage>
</organism>
<evidence type="ECO:0000313" key="2">
    <source>
        <dbReference type="EMBL" id="CAF3798203.1"/>
    </source>
</evidence>
<evidence type="ECO:0000313" key="3">
    <source>
        <dbReference type="Proteomes" id="UP000682733"/>
    </source>
</evidence>